<keyword evidence="2" id="KW-1185">Reference proteome</keyword>
<evidence type="ECO:0000313" key="2">
    <source>
        <dbReference type="Proteomes" id="UP000245202"/>
    </source>
</evidence>
<organism evidence="1 2">
    <name type="scientific">Paenibacillus agaridevorans</name>
    <dbReference type="NCBI Taxonomy" id="171404"/>
    <lineage>
        <taxon>Bacteria</taxon>
        <taxon>Bacillati</taxon>
        <taxon>Bacillota</taxon>
        <taxon>Bacilli</taxon>
        <taxon>Bacillales</taxon>
        <taxon>Paenibacillaceae</taxon>
        <taxon>Paenibacillus</taxon>
    </lineage>
</organism>
<sequence length="77" mass="8601">MDGKFSIELDGQEAQMIINALQEKADRMQTPQVAGMYRLLARRVAEGKLSFHSLSYQIMAARYGLPTEESVNAVPLD</sequence>
<dbReference type="Proteomes" id="UP000245202">
    <property type="component" value="Unassembled WGS sequence"/>
</dbReference>
<proteinExistence type="predicted"/>
<comment type="caution">
    <text evidence="1">The sequence shown here is derived from an EMBL/GenBank/DDBJ whole genome shotgun (WGS) entry which is preliminary data.</text>
</comment>
<gene>
    <name evidence="1" type="ORF">PAT3040_04117</name>
</gene>
<evidence type="ECO:0000313" key="1">
    <source>
        <dbReference type="EMBL" id="GBG09471.1"/>
    </source>
</evidence>
<dbReference type="RefSeq" id="WP_108994205.1">
    <property type="nucleotide sequence ID" value="NZ_BDQX01000231.1"/>
</dbReference>
<dbReference type="EMBL" id="BDQX01000231">
    <property type="protein sequence ID" value="GBG09471.1"/>
    <property type="molecule type" value="Genomic_DNA"/>
</dbReference>
<reference evidence="1 2" key="1">
    <citation type="submission" date="2017-08" db="EMBL/GenBank/DDBJ databases">
        <title>Substantial Increase in Enzyme Production by Combined Drug-Resistance Mutations in Paenibacillus agaridevorans.</title>
        <authorList>
            <person name="Tanaka Y."/>
            <person name="Funane K."/>
            <person name="Hosaka T."/>
            <person name="Shiwa Y."/>
            <person name="Fujita N."/>
            <person name="Miyazaki T."/>
            <person name="Yoshikawa H."/>
            <person name="Murakami K."/>
            <person name="Kasahara K."/>
            <person name="Inaoka T."/>
            <person name="Hiraga Y."/>
            <person name="Ochi K."/>
        </authorList>
    </citation>
    <scope>NUCLEOTIDE SEQUENCE [LARGE SCALE GENOMIC DNA]</scope>
    <source>
        <strain evidence="1 2">T-3040</strain>
    </source>
</reference>
<name>A0A2R5F168_9BACL</name>
<protein>
    <submittedName>
        <fullName evidence="1">Uncharacterized protein</fullName>
    </submittedName>
</protein>
<dbReference type="AlphaFoldDB" id="A0A2R5F168"/>
<accession>A0A2R5F168</accession>